<dbReference type="GO" id="GO:0033744">
    <property type="term" value="F:L-methionine:thioredoxin-disulfide S-oxidoreductase activity"/>
    <property type="evidence" value="ECO:0007669"/>
    <property type="project" value="RHEA"/>
</dbReference>
<evidence type="ECO:0000256" key="4">
    <source>
        <dbReference type="HAMAP-Rule" id="MF_01401"/>
    </source>
</evidence>
<dbReference type="OrthoDB" id="4174719at2"/>
<dbReference type="EC" id="1.8.4.11" evidence="4"/>
<comment type="catalytic activity">
    <reaction evidence="3 4">
        <text>[thioredoxin]-disulfide + L-methionine + H2O = L-methionine (S)-S-oxide + [thioredoxin]-dithiol</text>
        <dbReference type="Rhea" id="RHEA:19993"/>
        <dbReference type="Rhea" id="RHEA-COMP:10698"/>
        <dbReference type="Rhea" id="RHEA-COMP:10700"/>
        <dbReference type="ChEBI" id="CHEBI:15377"/>
        <dbReference type="ChEBI" id="CHEBI:29950"/>
        <dbReference type="ChEBI" id="CHEBI:50058"/>
        <dbReference type="ChEBI" id="CHEBI:57844"/>
        <dbReference type="ChEBI" id="CHEBI:58772"/>
        <dbReference type="EC" id="1.8.4.11"/>
    </reaction>
</comment>
<feature type="chain" id="PRO_5013233918" description="Peptide methionine sulfoxide reductase MsrA" evidence="5">
    <location>
        <begin position="18"/>
        <end position="195"/>
    </location>
</feature>
<evidence type="ECO:0000259" key="6">
    <source>
        <dbReference type="Pfam" id="PF01625"/>
    </source>
</evidence>
<dbReference type="Pfam" id="PF01625">
    <property type="entry name" value="PMSR"/>
    <property type="match status" value="1"/>
</dbReference>
<evidence type="ECO:0000256" key="5">
    <source>
        <dbReference type="SAM" id="SignalP"/>
    </source>
</evidence>
<dbReference type="HAMAP" id="MF_01401">
    <property type="entry name" value="MsrA"/>
    <property type="match status" value="1"/>
</dbReference>
<evidence type="ECO:0000256" key="1">
    <source>
        <dbReference type="ARBA" id="ARBA00023002"/>
    </source>
</evidence>
<dbReference type="InterPro" id="IPR036509">
    <property type="entry name" value="Met_Sox_Rdtase_MsrA_sf"/>
</dbReference>
<evidence type="ECO:0000313" key="7">
    <source>
        <dbReference type="EMBL" id="ASK79509.1"/>
    </source>
</evidence>
<dbReference type="SUPFAM" id="SSF55068">
    <property type="entry name" value="Peptide methionine sulfoxide reductase"/>
    <property type="match status" value="1"/>
</dbReference>
<dbReference type="Gene3D" id="3.30.1060.10">
    <property type="entry name" value="Peptide methionine sulphoxide reductase MsrA"/>
    <property type="match status" value="1"/>
</dbReference>
<comment type="similarity">
    <text evidence="4">Belongs to the MsrA Met sulfoxide reductase family.</text>
</comment>
<keyword evidence="1 4" id="KW-0560">Oxidoreductase</keyword>
<dbReference type="InterPro" id="IPR002569">
    <property type="entry name" value="Met_Sox_Rdtase_MsrA_dom"/>
</dbReference>
<dbReference type="PANTHER" id="PTHR43774:SF1">
    <property type="entry name" value="PEPTIDE METHIONINE SULFOXIDE REDUCTASE MSRA 2"/>
    <property type="match status" value="1"/>
</dbReference>
<dbReference type="PANTHER" id="PTHR43774">
    <property type="entry name" value="PEPTIDE METHIONINE SULFOXIDE REDUCTASE"/>
    <property type="match status" value="1"/>
</dbReference>
<dbReference type="RefSeq" id="WP_089074417.1">
    <property type="nucleotide sequence ID" value="NZ_CBCSAM010000004.1"/>
</dbReference>
<evidence type="ECO:0000313" key="8">
    <source>
        <dbReference type="Proteomes" id="UP000242175"/>
    </source>
</evidence>
<feature type="active site" evidence="4">
    <location>
        <position position="28"/>
    </location>
</feature>
<gene>
    <name evidence="4 7" type="primary">msrA</name>
    <name evidence="7" type="ORF">CF386_10655</name>
</gene>
<feature type="domain" description="Peptide methionine sulphoxide reductase MsrA" evidence="6">
    <location>
        <begin position="21"/>
        <end position="173"/>
    </location>
</feature>
<name>A0A220VGQ0_9GAMM</name>
<protein>
    <recommendedName>
        <fullName evidence="4">Peptide methionine sulfoxide reductase MsrA</fullName>
        <shortName evidence="4">Protein-methionine-S-oxide reductase</shortName>
        <ecNumber evidence="4">1.8.4.11</ecNumber>
    </recommendedName>
    <alternativeName>
        <fullName evidence="4">Peptide-methionine (S)-S-oxide reductase</fullName>
        <shortName evidence="4">Peptide Met(O) reductase</shortName>
    </alternativeName>
</protein>
<keyword evidence="8" id="KW-1185">Reference proteome</keyword>
<dbReference type="KEGG" id="pmai:CF386_10655"/>
<evidence type="ECO:0000256" key="3">
    <source>
        <dbReference type="ARBA" id="ARBA00048782"/>
    </source>
</evidence>
<dbReference type="Proteomes" id="UP000242175">
    <property type="component" value="Chromosome small"/>
</dbReference>
<dbReference type="NCBIfam" id="TIGR00401">
    <property type="entry name" value="msrA"/>
    <property type="match status" value="1"/>
</dbReference>
<dbReference type="GO" id="GO:0008113">
    <property type="term" value="F:peptide-methionine (S)-S-oxide reductase activity"/>
    <property type="evidence" value="ECO:0007669"/>
    <property type="project" value="UniProtKB-UniRule"/>
</dbReference>
<reference evidence="7 8" key="1">
    <citation type="journal article" date="2016" name="Int. J. Syst. Evol. Microbiol.">
        <title>Paraphotobacterium marinum gen. nov., sp. nov., a member of the family Vibrionaceae, isolated from surface seawater.</title>
        <authorList>
            <person name="Huang Z."/>
            <person name="Dong C."/>
            <person name="Shao Z."/>
        </authorList>
    </citation>
    <scope>NUCLEOTIDE SEQUENCE [LARGE SCALE GENOMIC DNA]</scope>
    <source>
        <strain evidence="7 8">NSCS20N07D</strain>
    </source>
</reference>
<comment type="function">
    <text evidence="4">Has an important function as a repair enzyme for proteins that have been inactivated by oxidation. Catalyzes the reversible oxidation-reduction of methionine sulfoxide in proteins to methionine.</text>
</comment>
<feature type="signal peptide" evidence="5">
    <location>
        <begin position="1"/>
        <end position="17"/>
    </location>
</feature>
<organism evidence="7 8">
    <name type="scientific">Paraphotobacterium marinum</name>
    <dbReference type="NCBI Taxonomy" id="1755811"/>
    <lineage>
        <taxon>Bacteria</taxon>
        <taxon>Pseudomonadati</taxon>
        <taxon>Pseudomonadota</taxon>
        <taxon>Gammaproteobacteria</taxon>
        <taxon>Vibrionales</taxon>
        <taxon>Vibrionaceae</taxon>
        <taxon>Paraphotobacterium</taxon>
    </lineage>
</organism>
<dbReference type="EMBL" id="CP022356">
    <property type="protein sequence ID" value="ASK79509.1"/>
    <property type="molecule type" value="Genomic_DNA"/>
</dbReference>
<keyword evidence="5" id="KW-0732">Signal</keyword>
<comment type="catalytic activity">
    <reaction evidence="2 4">
        <text>L-methionyl-[protein] + [thioredoxin]-disulfide + H2O = L-methionyl-(S)-S-oxide-[protein] + [thioredoxin]-dithiol</text>
        <dbReference type="Rhea" id="RHEA:14217"/>
        <dbReference type="Rhea" id="RHEA-COMP:10698"/>
        <dbReference type="Rhea" id="RHEA-COMP:10700"/>
        <dbReference type="Rhea" id="RHEA-COMP:12313"/>
        <dbReference type="Rhea" id="RHEA-COMP:12315"/>
        <dbReference type="ChEBI" id="CHEBI:15377"/>
        <dbReference type="ChEBI" id="CHEBI:16044"/>
        <dbReference type="ChEBI" id="CHEBI:29950"/>
        <dbReference type="ChEBI" id="CHEBI:44120"/>
        <dbReference type="ChEBI" id="CHEBI:50058"/>
        <dbReference type="EC" id="1.8.4.11"/>
    </reaction>
</comment>
<accession>A0A220VGQ0</accession>
<proteinExistence type="inferred from homology"/>
<dbReference type="AlphaFoldDB" id="A0A220VGQ0"/>
<sequence length="195" mass="22964">MRYFSLIVLLFSFAVKAKIETAIFAGGCFWCIQKDFDQNFKKGIINSTVGYDGGIKQYPTYEDVSSGKTKYLEVVKIKYDSNIVGYEKLLNFFFRQIDPYDDRGQFCDKGLQYTSAIFYLNNQQYKLAKKILAETDKLNESQIIKTKILKSTTFYPAESYHQKYYKKNPVKYQFYRWKCGRDDKLKDIWGNSPLK</sequence>
<evidence type="ECO:0000256" key="2">
    <source>
        <dbReference type="ARBA" id="ARBA00047806"/>
    </source>
</evidence>